<dbReference type="AlphaFoldDB" id="A0A538T0Q7"/>
<evidence type="ECO:0000256" key="1">
    <source>
        <dbReference type="SAM" id="MobiDB-lite"/>
    </source>
</evidence>
<name>A0A538T0Q7_UNCEI</name>
<sequence length="765" mass="83813">MAPTAALMRRFAFAGALLAPLAGCARERARDARTFDPDSVADAFVQPMGALMWPGATRAFQVTSAGDLTTGAWALRVRPTCEGEAAAPPLRIAAEERWRPVLHWARSNGAVRWEFEAVPCAAPAPALLGPHGTLAAWLARRVESDARRRLDATLAAMPESRADRLLLRTRRPSEVNDFDRAGLVVSIEVRAVNAGAQPCRAAIELTLAARDTSAPFVVADAGERDVTDARWAQRNADQAAVAWSEATALGSTVHAEFDLAPSAERRLRIVLSAYPLAARDLAAWARTPHAARVSAARDYWEAEMERGAEFALGDPEVESAVRAARVVLLSLRERRGDAWAPIGGPFQYRDVWLRDGARAMAALATSGYVREAREMAPAFLAFQWPHGPFLSQTAQLDGTGQALWAFDQVLMRPAPDREVARYAESGLRAWRWFERQRVSGAAARPGDVPGMLPRTNPHDAELVKAQLVGNDAWAIAGYRAAARLLHAARRDVEADAVQRSRAEYRGAFEKALVRGGARGIPPSWQRSGLDWGNLAVAWPCLALPAGDARAEALAHDYWRRARGFPLGFYGADTLLHGYVGADLGIWALLAGDRADADRVLEALLLWRDAEGGAGETFSRATRDFGRNFPPHPTSAAALLAQVRNSLIYDDDDTLRLTLGACESWSRAGRVRRAPTRWGLMSLDFERRESVATWRWSPVPVWTALTLPPGTRVRVRRRRRSRRARDRTCSCARRVSRARALRSSSPPGAGSRHIRSHEGLDPAAIH</sequence>
<accession>A0A538T0Q7</accession>
<gene>
    <name evidence="2" type="ORF">E6K72_03860</name>
</gene>
<dbReference type="GO" id="GO:0005975">
    <property type="term" value="P:carbohydrate metabolic process"/>
    <property type="evidence" value="ECO:0007669"/>
    <property type="project" value="InterPro"/>
</dbReference>
<evidence type="ECO:0000313" key="2">
    <source>
        <dbReference type="EMBL" id="TMQ57213.1"/>
    </source>
</evidence>
<dbReference type="SUPFAM" id="SSF48208">
    <property type="entry name" value="Six-hairpin glycosidases"/>
    <property type="match status" value="1"/>
</dbReference>
<reference evidence="2 3" key="1">
    <citation type="journal article" date="2019" name="Nat. Microbiol.">
        <title>Mediterranean grassland soil C-N compound turnover is dependent on rainfall and depth, and is mediated by genomically divergent microorganisms.</title>
        <authorList>
            <person name="Diamond S."/>
            <person name="Andeer P.F."/>
            <person name="Li Z."/>
            <person name="Crits-Christoph A."/>
            <person name="Burstein D."/>
            <person name="Anantharaman K."/>
            <person name="Lane K.R."/>
            <person name="Thomas B.C."/>
            <person name="Pan C."/>
            <person name="Northen T.R."/>
            <person name="Banfield J.F."/>
        </authorList>
    </citation>
    <scope>NUCLEOTIDE SEQUENCE [LARGE SCALE GENOMIC DNA]</scope>
    <source>
        <strain evidence="2">WS_2</strain>
    </source>
</reference>
<evidence type="ECO:0008006" key="4">
    <source>
        <dbReference type="Google" id="ProtNLM"/>
    </source>
</evidence>
<dbReference type="Proteomes" id="UP000317716">
    <property type="component" value="Unassembled WGS sequence"/>
</dbReference>
<comment type="caution">
    <text evidence="2">The sequence shown here is derived from an EMBL/GenBank/DDBJ whole genome shotgun (WGS) entry which is preliminary data.</text>
</comment>
<dbReference type="EMBL" id="VBOS01000131">
    <property type="protein sequence ID" value="TMQ57213.1"/>
    <property type="molecule type" value="Genomic_DNA"/>
</dbReference>
<feature type="non-terminal residue" evidence="2">
    <location>
        <position position="765"/>
    </location>
</feature>
<protein>
    <recommendedName>
        <fullName evidence="4">Alpha-L-rhamnosidase six-hairpin glycosidase domain-containing protein</fullName>
    </recommendedName>
</protein>
<evidence type="ECO:0000313" key="3">
    <source>
        <dbReference type="Proteomes" id="UP000317716"/>
    </source>
</evidence>
<organism evidence="2 3">
    <name type="scientific">Eiseniibacteriota bacterium</name>
    <dbReference type="NCBI Taxonomy" id="2212470"/>
    <lineage>
        <taxon>Bacteria</taxon>
        <taxon>Candidatus Eiseniibacteriota</taxon>
    </lineage>
</organism>
<dbReference type="Gene3D" id="1.50.10.10">
    <property type="match status" value="1"/>
</dbReference>
<dbReference type="InterPro" id="IPR008928">
    <property type="entry name" value="6-hairpin_glycosidase_sf"/>
</dbReference>
<feature type="region of interest" description="Disordered" evidence="1">
    <location>
        <begin position="735"/>
        <end position="765"/>
    </location>
</feature>
<dbReference type="InterPro" id="IPR012341">
    <property type="entry name" value="6hp_glycosidase-like_sf"/>
</dbReference>
<proteinExistence type="predicted"/>